<dbReference type="Proteomes" id="UP000658793">
    <property type="component" value="Unassembled WGS sequence"/>
</dbReference>
<accession>A0ABQ1HQE2</accession>
<proteinExistence type="predicted"/>
<sequence>MKKFVSYQGLPIKSGGAHTLKNKNGKENYDKILDFLNRYASRINEEQVELTLYKSKEKKYSITQIMFKIILKFGIPKYRNDGYLKSWSWYLTNRQIKRGFEILEFNKQLSENPLGPISLNFKWNFYFKDPKTQLELLNQDLIPEIDFRLKNSQVYLRISEKSTVSVWFAFPFEEIHQCEKEFIEDLKLNLPFKISDKHWRIWKYSKEGNWIARKIEI</sequence>
<dbReference type="EMBL" id="BMGA01000008">
    <property type="protein sequence ID" value="GGA85017.1"/>
    <property type="molecule type" value="Genomic_DNA"/>
</dbReference>
<keyword evidence="2" id="KW-1185">Reference proteome</keyword>
<organism evidence="1 2">
    <name type="scientific">Flavobacterium palustre</name>
    <dbReference type="NCBI Taxonomy" id="1476463"/>
    <lineage>
        <taxon>Bacteria</taxon>
        <taxon>Pseudomonadati</taxon>
        <taxon>Bacteroidota</taxon>
        <taxon>Flavobacteriia</taxon>
        <taxon>Flavobacteriales</taxon>
        <taxon>Flavobacteriaceae</taxon>
        <taxon>Flavobacterium</taxon>
    </lineage>
</organism>
<evidence type="ECO:0000313" key="1">
    <source>
        <dbReference type="EMBL" id="GGA85017.1"/>
    </source>
</evidence>
<dbReference type="RefSeq" id="WP_188494937.1">
    <property type="nucleotide sequence ID" value="NZ_BMGA01000008.1"/>
</dbReference>
<name>A0ABQ1HQE2_9FLAO</name>
<reference evidence="2" key="1">
    <citation type="journal article" date="2019" name="Int. J. Syst. Evol. Microbiol.">
        <title>The Global Catalogue of Microorganisms (GCM) 10K type strain sequencing project: providing services to taxonomists for standard genome sequencing and annotation.</title>
        <authorList>
            <consortium name="The Broad Institute Genomics Platform"/>
            <consortium name="The Broad Institute Genome Sequencing Center for Infectious Disease"/>
            <person name="Wu L."/>
            <person name="Ma J."/>
        </authorList>
    </citation>
    <scope>NUCLEOTIDE SEQUENCE [LARGE SCALE GENOMIC DNA]</scope>
    <source>
        <strain evidence="2">CGMCC 1.12811</strain>
    </source>
</reference>
<gene>
    <name evidence="1" type="ORF">GCM10008015_27260</name>
</gene>
<evidence type="ECO:0000313" key="2">
    <source>
        <dbReference type="Proteomes" id="UP000658793"/>
    </source>
</evidence>
<protein>
    <submittedName>
        <fullName evidence="1">Uncharacterized protein</fullName>
    </submittedName>
</protein>
<comment type="caution">
    <text evidence="1">The sequence shown here is derived from an EMBL/GenBank/DDBJ whole genome shotgun (WGS) entry which is preliminary data.</text>
</comment>